<dbReference type="Proteomes" id="UP000267900">
    <property type="component" value="Chromosome"/>
</dbReference>
<protein>
    <submittedName>
        <fullName evidence="1">Uncharacterized protein</fullName>
    </submittedName>
</protein>
<dbReference type="OrthoDB" id="491589at2"/>
<proteinExistence type="predicted"/>
<accession>A0A3Q9G179</accession>
<dbReference type="AlphaFoldDB" id="A0A3Q9G179"/>
<evidence type="ECO:0000313" key="2">
    <source>
        <dbReference type="Proteomes" id="UP000267900"/>
    </source>
</evidence>
<gene>
    <name evidence="1" type="ORF">EKH77_30720</name>
</gene>
<dbReference type="EMBL" id="CP034587">
    <property type="protein sequence ID" value="AZQ74965.1"/>
    <property type="molecule type" value="Genomic_DNA"/>
</dbReference>
<reference evidence="1 2" key="1">
    <citation type="submission" date="2018-12" db="EMBL/GenBank/DDBJ databases">
        <title>The whole draft genome of Streptomyce luteoverticillatus CGMCC 15060.</title>
        <authorList>
            <person name="Feng Z."/>
            <person name="Chen G."/>
            <person name="Zhang J."/>
            <person name="Zhu H."/>
            <person name="Yu X."/>
            <person name="Zhang W."/>
            <person name="Zhang X."/>
        </authorList>
    </citation>
    <scope>NUCLEOTIDE SEQUENCE [LARGE SCALE GENOMIC DNA]</scope>
    <source>
        <strain evidence="1 2">CGMCC 15060</strain>
    </source>
</reference>
<sequence>METSSPGRISGDIALEGVGGEAMTHVGAEMLPAAETAPVLPALILVAYLVDRVPGRSRLRLTMGH</sequence>
<organism evidence="1 2">
    <name type="scientific">Streptomyces luteoverticillatus</name>
    <name type="common">Streptoverticillium luteoverticillatus</name>
    <dbReference type="NCBI Taxonomy" id="66425"/>
    <lineage>
        <taxon>Bacteria</taxon>
        <taxon>Bacillati</taxon>
        <taxon>Actinomycetota</taxon>
        <taxon>Actinomycetes</taxon>
        <taxon>Kitasatosporales</taxon>
        <taxon>Streptomycetaceae</taxon>
        <taxon>Streptomyces</taxon>
    </lineage>
</organism>
<evidence type="ECO:0000313" key="1">
    <source>
        <dbReference type="EMBL" id="AZQ74965.1"/>
    </source>
</evidence>
<name>A0A3Q9G179_STRLT</name>
<keyword evidence="2" id="KW-1185">Reference proteome</keyword>
<dbReference type="RefSeq" id="WP_126917467.1">
    <property type="nucleotide sequence ID" value="NZ_CP034587.1"/>
</dbReference>